<dbReference type="SMART" id="SM01368">
    <property type="entry name" value="RB_A"/>
    <property type="match status" value="1"/>
</dbReference>
<dbReference type="OrthoDB" id="296545at2759"/>
<accession>A0A1R2BVM4</accession>
<feature type="domain" description="Retinoblastoma-associated protein A-box" evidence="1">
    <location>
        <begin position="322"/>
        <end position="500"/>
    </location>
</feature>
<keyword evidence="3" id="KW-1185">Reference proteome</keyword>
<dbReference type="PANTHER" id="PTHR13742:SF17">
    <property type="entry name" value="RE32990P-RELATED"/>
    <property type="match status" value="1"/>
</dbReference>
<reference evidence="2 3" key="1">
    <citation type="submission" date="2016-11" db="EMBL/GenBank/DDBJ databases">
        <title>The macronuclear genome of Stentor coeruleus: a giant cell with tiny introns.</title>
        <authorList>
            <person name="Slabodnick M."/>
            <person name="Ruby J.G."/>
            <person name="Reiff S.B."/>
            <person name="Swart E.C."/>
            <person name="Gosai S."/>
            <person name="Prabakaran S."/>
            <person name="Witkowska E."/>
            <person name="Larue G.E."/>
            <person name="Fisher S."/>
            <person name="Freeman R.M."/>
            <person name="Gunawardena J."/>
            <person name="Chu W."/>
            <person name="Stover N.A."/>
            <person name="Gregory B.D."/>
            <person name="Nowacki M."/>
            <person name="Derisi J."/>
            <person name="Roy S.W."/>
            <person name="Marshall W.F."/>
            <person name="Sood P."/>
        </authorList>
    </citation>
    <scope>NUCLEOTIDE SEQUENCE [LARGE SCALE GENOMIC DNA]</scope>
    <source>
        <strain evidence="2">WM001</strain>
    </source>
</reference>
<dbReference type="GO" id="GO:0006357">
    <property type="term" value="P:regulation of transcription by RNA polymerase II"/>
    <property type="evidence" value="ECO:0007669"/>
    <property type="project" value="InterPro"/>
</dbReference>
<dbReference type="CDD" id="cd20548">
    <property type="entry name" value="CYCLIN_RB-like"/>
    <property type="match status" value="1"/>
</dbReference>
<evidence type="ECO:0000313" key="3">
    <source>
        <dbReference type="Proteomes" id="UP000187209"/>
    </source>
</evidence>
<dbReference type="SUPFAM" id="SSF47954">
    <property type="entry name" value="Cyclin-like"/>
    <property type="match status" value="2"/>
</dbReference>
<evidence type="ECO:0000259" key="1">
    <source>
        <dbReference type="SMART" id="SM01368"/>
    </source>
</evidence>
<dbReference type="PANTHER" id="PTHR13742">
    <property type="entry name" value="RETINOBLASTOMA-ASSOCIATED PROTEIN RB -RELATED"/>
    <property type="match status" value="1"/>
</dbReference>
<dbReference type="InterPro" id="IPR002719">
    <property type="entry name" value="RB_B"/>
</dbReference>
<dbReference type="InterPro" id="IPR028309">
    <property type="entry name" value="RB_fam"/>
</dbReference>
<dbReference type="InterPro" id="IPR036915">
    <property type="entry name" value="Cyclin-like_sf"/>
</dbReference>
<organism evidence="2 3">
    <name type="scientific">Stentor coeruleus</name>
    <dbReference type="NCBI Taxonomy" id="5963"/>
    <lineage>
        <taxon>Eukaryota</taxon>
        <taxon>Sar</taxon>
        <taxon>Alveolata</taxon>
        <taxon>Ciliophora</taxon>
        <taxon>Postciliodesmatophora</taxon>
        <taxon>Heterotrichea</taxon>
        <taxon>Heterotrichida</taxon>
        <taxon>Stentoridae</taxon>
        <taxon>Stentor</taxon>
    </lineage>
</organism>
<dbReference type="GO" id="GO:0005634">
    <property type="term" value="C:nucleus"/>
    <property type="evidence" value="ECO:0007669"/>
    <property type="project" value="InterPro"/>
</dbReference>
<dbReference type="GO" id="GO:2000134">
    <property type="term" value="P:negative regulation of G1/S transition of mitotic cell cycle"/>
    <property type="evidence" value="ECO:0007669"/>
    <property type="project" value="TreeGrafter"/>
</dbReference>
<evidence type="ECO:0000313" key="2">
    <source>
        <dbReference type="EMBL" id="OMJ80635.1"/>
    </source>
</evidence>
<dbReference type="GO" id="GO:0030154">
    <property type="term" value="P:cell differentiation"/>
    <property type="evidence" value="ECO:0007669"/>
    <property type="project" value="TreeGrafter"/>
</dbReference>
<dbReference type="InterPro" id="IPR002720">
    <property type="entry name" value="RB_A"/>
</dbReference>
<dbReference type="Gene3D" id="1.10.472.10">
    <property type="entry name" value="Cyclin-like"/>
    <property type="match status" value="2"/>
</dbReference>
<protein>
    <recommendedName>
        <fullName evidence="1">Retinoblastoma-associated protein A-box domain-containing protein</fullName>
    </recommendedName>
</protein>
<sequence>MESIDTEVSMYLQSLPIFQDLDPATLDKVFELYRQVRAKELDWDQRKIKTTVQSCLLLSCLYHNFPYTFSGLLDDKSQVHAFMLSLKEILKDLPYDIHLHDPGKKLIKSYAISLMNYKKIEELFDKFDLQGQFDHIKQVFQTAWLFFIICRKEKYQSTEDFCQCGCLIIAVLTMLMGNLPEGMTHSVKFPPIIFLAECFRTVPGHVKEYSDKVYELCRELQDLGIVLNDFKTSLGVTRIEGFNNRLCSLYGEKISLQELDERHITSVVGSSDLLLTPVVRRTVPVSGIKGRVLNWNENQSLNMTTRLKDIEKPKTTNFVAQTPITAAMECSLWLKNIFEEYSESSISKICGEHWTEINLKAQELQQDLYTKLNINRAFFSPTKSEEVLRLYYIAFESLMNIEKKKGVPISGIITNEKFHRALYACSCETVLYTMNAESIPFEDILEIFKIPAFDFWKNINSFIQFDIRMPLQIKKYFKDIEEKILTSDGWAENSPISTALSRLSSEAFAGELSHASFGQFFKRVLTYCANKITEISASFGLDSSIQEEIWAAVKYFLSEKTENLINRHIDQMIICTIHGVCRNHRMNEINFSSLMNNYRNLYHETRELFERIKLNNEGSYGNIIEFYNKVYIELMKDYLVKKINLGPPRISGLNPMSPLKASVSTFQVPQSPFMTPRTKRLWAFGENGTLGLQGINSMIQTTARKINFDMPVKRPRTDGDNQ</sequence>
<dbReference type="Pfam" id="PF01857">
    <property type="entry name" value="RB_B"/>
    <property type="match status" value="1"/>
</dbReference>
<comment type="caution">
    <text evidence="2">The sequence shown here is derived from an EMBL/GenBank/DDBJ whole genome shotgun (WGS) entry which is preliminary data.</text>
</comment>
<dbReference type="GO" id="GO:0000785">
    <property type="term" value="C:chromatin"/>
    <property type="evidence" value="ECO:0007669"/>
    <property type="project" value="TreeGrafter"/>
</dbReference>
<dbReference type="Proteomes" id="UP000187209">
    <property type="component" value="Unassembled WGS sequence"/>
</dbReference>
<proteinExistence type="predicted"/>
<dbReference type="GO" id="GO:0005667">
    <property type="term" value="C:transcription regulator complex"/>
    <property type="evidence" value="ECO:0007669"/>
    <property type="project" value="TreeGrafter"/>
</dbReference>
<dbReference type="Pfam" id="PF01858">
    <property type="entry name" value="RB_A"/>
    <property type="match status" value="1"/>
</dbReference>
<dbReference type="GO" id="GO:0000977">
    <property type="term" value="F:RNA polymerase II transcription regulatory region sequence-specific DNA binding"/>
    <property type="evidence" value="ECO:0007669"/>
    <property type="project" value="TreeGrafter"/>
</dbReference>
<name>A0A1R2BVM4_9CILI</name>
<gene>
    <name evidence="2" type="ORF">SteCoe_19069</name>
</gene>
<dbReference type="AlphaFoldDB" id="A0A1R2BVM4"/>
<dbReference type="EMBL" id="MPUH01000415">
    <property type="protein sequence ID" value="OMJ80635.1"/>
    <property type="molecule type" value="Genomic_DNA"/>
</dbReference>